<sequence>MVKFSYEFKLNVVLEYLQGYGSTYLCKKYNIVNNSTVLLWIYIQKK</sequence>
<organism evidence="1 2">
    <name type="scientific">Apilactobacillus micheneri</name>
    <dbReference type="NCBI Taxonomy" id="1899430"/>
    <lineage>
        <taxon>Bacteria</taxon>
        <taxon>Bacillati</taxon>
        <taxon>Bacillota</taxon>
        <taxon>Bacilli</taxon>
        <taxon>Lactobacillales</taxon>
        <taxon>Lactobacillaceae</taxon>
        <taxon>Apilactobacillus</taxon>
    </lineage>
</organism>
<dbReference type="Proteomes" id="UP000784700">
    <property type="component" value="Unassembled WGS sequence"/>
</dbReference>
<evidence type="ECO:0000313" key="1">
    <source>
        <dbReference type="EMBL" id="TPR42860.1"/>
    </source>
</evidence>
<dbReference type="AlphaFoldDB" id="A0A9Q8IMH0"/>
<evidence type="ECO:0000313" key="2">
    <source>
        <dbReference type="Proteomes" id="UP000784700"/>
    </source>
</evidence>
<gene>
    <name evidence="1" type="ORF">DY130_06995</name>
</gene>
<dbReference type="SUPFAM" id="SSF46689">
    <property type="entry name" value="Homeodomain-like"/>
    <property type="match status" value="1"/>
</dbReference>
<proteinExistence type="predicted"/>
<reference evidence="1" key="1">
    <citation type="submission" date="2018-08" db="EMBL/GenBank/DDBJ databases">
        <title>Comparative genomics of wild bee and flower associated Lactobacillus reveals potential adaptation to the bee host.</title>
        <authorList>
            <person name="Vuong H.Q."/>
            <person name="Mcfrederick Q.S."/>
        </authorList>
    </citation>
    <scope>NUCLEOTIDE SEQUENCE</scope>
    <source>
        <strain evidence="1">HV_63</strain>
    </source>
</reference>
<name>A0A9Q8IMH0_9LACO</name>
<dbReference type="RefSeq" id="WP_140925238.1">
    <property type="nucleotide sequence ID" value="NZ_QUBF01000010.1"/>
</dbReference>
<dbReference type="EMBL" id="QUBG01000010">
    <property type="protein sequence ID" value="TPR42860.1"/>
    <property type="molecule type" value="Genomic_DNA"/>
</dbReference>
<dbReference type="GeneID" id="58108674"/>
<comment type="caution">
    <text evidence="1">The sequence shown here is derived from an EMBL/GenBank/DDBJ whole genome shotgun (WGS) entry which is preliminary data.</text>
</comment>
<dbReference type="InterPro" id="IPR009057">
    <property type="entry name" value="Homeodomain-like_sf"/>
</dbReference>
<protein>
    <submittedName>
        <fullName evidence="1">Transposase</fullName>
    </submittedName>
</protein>
<accession>A0A9Q8IMH0</accession>